<name>A0A5E7A0K3_PSEFL</name>
<evidence type="ECO:0000313" key="3">
    <source>
        <dbReference type="Proteomes" id="UP000326437"/>
    </source>
</evidence>
<feature type="compositionally biased region" description="Low complexity" evidence="1">
    <location>
        <begin position="53"/>
        <end position="64"/>
    </location>
</feature>
<proteinExistence type="predicted"/>
<feature type="compositionally biased region" description="Basic and acidic residues" evidence="1">
    <location>
        <begin position="14"/>
        <end position="39"/>
    </location>
</feature>
<reference evidence="2 3" key="1">
    <citation type="submission" date="2019-09" db="EMBL/GenBank/DDBJ databases">
        <authorList>
            <person name="Chandra G."/>
            <person name="Truman W A."/>
        </authorList>
    </citation>
    <scope>NUCLEOTIDE SEQUENCE [LARGE SCALE GENOMIC DNA]</scope>
    <source>
        <strain evidence="2">PS685</strain>
    </source>
</reference>
<dbReference type="Proteomes" id="UP000326437">
    <property type="component" value="Unassembled WGS sequence"/>
</dbReference>
<gene>
    <name evidence="2" type="ORF">PS685_05110</name>
</gene>
<accession>A0A5E7A0K3</accession>
<protein>
    <submittedName>
        <fullName evidence="2">Uncharacterized protein</fullName>
    </submittedName>
</protein>
<dbReference type="AlphaFoldDB" id="A0A5E7A0K3"/>
<feature type="region of interest" description="Disordered" evidence="1">
    <location>
        <begin position="1"/>
        <end position="86"/>
    </location>
</feature>
<evidence type="ECO:0000256" key="1">
    <source>
        <dbReference type="SAM" id="MobiDB-lite"/>
    </source>
</evidence>
<sequence length="208" mass="23808">MIRPRQQSHQVRHHQPDKADHPGRRDRRADTQRRAEHQLALEPFHIDAQVTGLRLPQQQRIQRLGPARQPQRHAHRDQQQRPESRIAGAVQTAQVPECQGAQGRVIGEIGKQTHSRTSQGCQGNARKQHHRHIGLTVAPAQPIHQRRHPQTTDKRTQRQQVRAHHFRQPAKSSPADNRDRRPEGGATGYADQPRIGQRVAKQPLHGYT</sequence>
<organism evidence="2 3">
    <name type="scientific">Pseudomonas fluorescens</name>
    <dbReference type="NCBI Taxonomy" id="294"/>
    <lineage>
        <taxon>Bacteria</taxon>
        <taxon>Pseudomonadati</taxon>
        <taxon>Pseudomonadota</taxon>
        <taxon>Gammaproteobacteria</taxon>
        <taxon>Pseudomonadales</taxon>
        <taxon>Pseudomonadaceae</taxon>
        <taxon>Pseudomonas</taxon>
    </lineage>
</organism>
<feature type="region of interest" description="Disordered" evidence="1">
    <location>
        <begin position="111"/>
        <end position="130"/>
    </location>
</feature>
<dbReference type="EMBL" id="CABVHO010000224">
    <property type="protein sequence ID" value="VVN72378.1"/>
    <property type="molecule type" value="Genomic_DNA"/>
</dbReference>
<evidence type="ECO:0000313" key="2">
    <source>
        <dbReference type="EMBL" id="VVN72378.1"/>
    </source>
</evidence>
<feature type="region of interest" description="Disordered" evidence="1">
    <location>
        <begin position="136"/>
        <end position="208"/>
    </location>
</feature>